<feature type="transmembrane region" description="Helical" evidence="5">
    <location>
        <begin position="6"/>
        <end position="26"/>
    </location>
</feature>
<comment type="subcellular location">
    <subcellularLocation>
        <location evidence="1">Membrane</location>
        <topology evidence="1">Multi-pass membrane protein</topology>
    </subcellularLocation>
</comment>
<comment type="caution">
    <text evidence="6">The sequence shown here is derived from an EMBL/GenBank/DDBJ whole genome shotgun (WGS) entry which is preliminary data.</text>
</comment>
<dbReference type="InterPro" id="IPR032808">
    <property type="entry name" value="DoxX"/>
</dbReference>
<feature type="transmembrane region" description="Helical" evidence="5">
    <location>
        <begin position="47"/>
        <end position="66"/>
    </location>
</feature>
<gene>
    <name evidence="6" type="ORF">JL106_05425</name>
</gene>
<evidence type="ECO:0000256" key="1">
    <source>
        <dbReference type="ARBA" id="ARBA00004141"/>
    </source>
</evidence>
<accession>A0A939C120</accession>
<evidence type="ECO:0000256" key="5">
    <source>
        <dbReference type="SAM" id="Phobius"/>
    </source>
</evidence>
<organism evidence="6 7">
    <name type="scientific">Nakamurella leprariae</name>
    <dbReference type="NCBI Taxonomy" id="2803911"/>
    <lineage>
        <taxon>Bacteria</taxon>
        <taxon>Bacillati</taxon>
        <taxon>Actinomycetota</taxon>
        <taxon>Actinomycetes</taxon>
        <taxon>Nakamurellales</taxon>
        <taxon>Nakamurellaceae</taxon>
        <taxon>Nakamurella</taxon>
    </lineage>
</organism>
<name>A0A939C120_9ACTN</name>
<feature type="transmembrane region" description="Helical" evidence="5">
    <location>
        <begin position="99"/>
        <end position="118"/>
    </location>
</feature>
<protein>
    <submittedName>
        <fullName evidence="6">DoxX family protein</fullName>
    </submittedName>
</protein>
<evidence type="ECO:0000313" key="7">
    <source>
        <dbReference type="Proteomes" id="UP000663792"/>
    </source>
</evidence>
<proteinExistence type="predicted"/>
<keyword evidence="7" id="KW-1185">Reference proteome</keyword>
<feature type="transmembrane region" description="Helical" evidence="5">
    <location>
        <begin position="72"/>
        <end position="92"/>
    </location>
</feature>
<dbReference type="AlphaFoldDB" id="A0A939C120"/>
<keyword evidence="2 5" id="KW-0812">Transmembrane</keyword>
<evidence type="ECO:0000256" key="3">
    <source>
        <dbReference type="ARBA" id="ARBA00022989"/>
    </source>
</evidence>
<dbReference type="GO" id="GO:0016020">
    <property type="term" value="C:membrane"/>
    <property type="evidence" value="ECO:0007669"/>
    <property type="project" value="UniProtKB-SubCell"/>
</dbReference>
<keyword evidence="4 5" id="KW-0472">Membrane</keyword>
<reference evidence="6" key="1">
    <citation type="submission" date="2021-01" db="EMBL/GenBank/DDBJ databases">
        <title>YIM 132084 draft genome.</title>
        <authorList>
            <person name="An D."/>
        </authorList>
    </citation>
    <scope>NUCLEOTIDE SEQUENCE</scope>
    <source>
        <strain evidence="6">YIM 132084</strain>
    </source>
</reference>
<keyword evidence="3 5" id="KW-1133">Transmembrane helix</keyword>
<evidence type="ECO:0000313" key="6">
    <source>
        <dbReference type="EMBL" id="MBM9466722.1"/>
    </source>
</evidence>
<dbReference type="EMBL" id="JAERWK010000007">
    <property type="protein sequence ID" value="MBM9466722.1"/>
    <property type="molecule type" value="Genomic_DNA"/>
</dbReference>
<sequence length="123" mass="12562">MDVLLWIIAGVLAAALAFSGVFKLVLPRERYVASQPWAADAPSWAPPAIGVLEVAGAVGVVLPALIGVAPVVVPVAATGLALVMAGAVAMHVARREWSALVPSGVLLVLAALVAWARFGPYAF</sequence>
<evidence type="ECO:0000256" key="2">
    <source>
        <dbReference type="ARBA" id="ARBA00022692"/>
    </source>
</evidence>
<dbReference type="RefSeq" id="WP_205259677.1">
    <property type="nucleotide sequence ID" value="NZ_JAERWK010000007.1"/>
</dbReference>
<dbReference type="Proteomes" id="UP000663792">
    <property type="component" value="Unassembled WGS sequence"/>
</dbReference>
<evidence type="ECO:0000256" key="4">
    <source>
        <dbReference type="ARBA" id="ARBA00023136"/>
    </source>
</evidence>
<dbReference type="Pfam" id="PF13564">
    <property type="entry name" value="DoxX_2"/>
    <property type="match status" value="1"/>
</dbReference>